<evidence type="ECO:0000313" key="1">
    <source>
        <dbReference type="EMBL" id="PCI28422.1"/>
    </source>
</evidence>
<dbReference type="AlphaFoldDB" id="A0A2A4T4I3"/>
<evidence type="ECO:0000313" key="2">
    <source>
        <dbReference type="Proteomes" id="UP000218113"/>
    </source>
</evidence>
<accession>A0A2A4T4I3</accession>
<reference evidence="2" key="1">
    <citation type="submission" date="2017-08" db="EMBL/GenBank/DDBJ databases">
        <title>A dynamic microbial community with high functional redundancy inhabits the cold, oxic subseafloor aquifer.</title>
        <authorList>
            <person name="Tully B.J."/>
            <person name="Wheat C.G."/>
            <person name="Glazer B.T."/>
            <person name="Huber J.A."/>
        </authorList>
    </citation>
    <scope>NUCLEOTIDE SEQUENCE [LARGE SCALE GENOMIC DNA]</scope>
</reference>
<protein>
    <submittedName>
        <fullName evidence="1">Uncharacterized protein</fullName>
    </submittedName>
</protein>
<gene>
    <name evidence="1" type="ORF">COB67_06475</name>
</gene>
<comment type="caution">
    <text evidence="1">The sequence shown here is derived from an EMBL/GenBank/DDBJ whole genome shotgun (WGS) entry which is preliminary data.</text>
</comment>
<proteinExistence type="predicted"/>
<dbReference type="Proteomes" id="UP000218113">
    <property type="component" value="Unassembled WGS sequence"/>
</dbReference>
<name>A0A2A4T4I3_9DELT</name>
<sequence>MKKIRFSPGNTNYQWRSNSGNSFLRRNLPSIFIATNNESQLLNLQNRFYSLNFSNKNKSYQNRSIKHIFHPKEQSGNVEQGFPSDYPWKQSNQELDFTSFSKTIIENLVENPNSLFQQANFLRKICEEEGITIPNIATFDGIQTWEEFMELLSSFSSKKDPQFFELTIALIVQYADLCEK</sequence>
<organism evidence="1 2">
    <name type="scientific">SAR324 cluster bacterium</name>
    <dbReference type="NCBI Taxonomy" id="2024889"/>
    <lineage>
        <taxon>Bacteria</taxon>
        <taxon>Deltaproteobacteria</taxon>
        <taxon>SAR324 cluster</taxon>
    </lineage>
</organism>
<dbReference type="EMBL" id="NVSR01000034">
    <property type="protein sequence ID" value="PCI28422.1"/>
    <property type="molecule type" value="Genomic_DNA"/>
</dbReference>